<dbReference type="AlphaFoldDB" id="A0AAE0YT17"/>
<dbReference type="Proteomes" id="UP001283361">
    <property type="component" value="Unassembled WGS sequence"/>
</dbReference>
<gene>
    <name evidence="1" type="ORF">RRG08_056145</name>
</gene>
<evidence type="ECO:0000313" key="2">
    <source>
        <dbReference type="Proteomes" id="UP001283361"/>
    </source>
</evidence>
<protein>
    <submittedName>
        <fullName evidence="1">Uncharacterized protein</fullName>
    </submittedName>
</protein>
<sequence length="70" mass="7331">MVIFGLPEPEAPMSTNRIFEGCGLTSAPAQGIFCVDASLSLSLQALGLAGYGAAASHRFRSVFVRLQMGI</sequence>
<proteinExistence type="predicted"/>
<organism evidence="1 2">
    <name type="scientific">Elysia crispata</name>
    <name type="common">lettuce slug</name>
    <dbReference type="NCBI Taxonomy" id="231223"/>
    <lineage>
        <taxon>Eukaryota</taxon>
        <taxon>Metazoa</taxon>
        <taxon>Spiralia</taxon>
        <taxon>Lophotrochozoa</taxon>
        <taxon>Mollusca</taxon>
        <taxon>Gastropoda</taxon>
        <taxon>Heterobranchia</taxon>
        <taxon>Euthyneura</taxon>
        <taxon>Panpulmonata</taxon>
        <taxon>Sacoglossa</taxon>
        <taxon>Placobranchoidea</taxon>
        <taxon>Plakobranchidae</taxon>
        <taxon>Elysia</taxon>
    </lineage>
</organism>
<name>A0AAE0YT17_9GAST</name>
<comment type="caution">
    <text evidence="1">The sequence shown here is derived from an EMBL/GenBank/DDBJ whole genome shotgun (WGS) entry which is preliminary data.</text>
</comment>
<accession>A0AAE0YT17</accession>
<keyword evidence="2" id="KW-1185">Reference proteome</keyword>
<evidence type="ECO:0000313" key="1">
    <source>
        <dbReference type="EMBL" id="KAK3755877.1"/>
    </source>
</evidence>
<reference evidence="1" key="1">
    <citation type="journal article" date="2023" name="G3 (Bethesda)">
        <title>A reference genome for the long-term kleptoplast-retaining sea slug Elysia crispata morphotype clarki.</title>
        <authorList>
            <person name="Eastman K.E."/>
            <person name="Pendleton A.L."/>
            <person name="Shaikh M.A."/>
            <person name="Suttiyut T."/>
            <person name="Ogas R."/>
            <person name="Tomko P."/>
            <person name="Gavelis G."/>
            <person name="Widhalm J.R."/>
            <person name="Wisecaver J.H."/>
        </authorList>
    </citation>
    <scope>NUCLEOTIDE SEQUENCE</scope>
    <source>
        <strain evidence="1">ECLA1</strain>
    </source>
</reference>
<dbReference type="EMBL" id="JAWDGP010005584">
    <property type="protein sequence ID" value="KAK3755877.1"/>
    <property type="molecule type" value="Genomic_DNA"/>
</dbReference>